<dbReference type="Gene3D" id="1.10.10.1800">
    <property type="entry name" value="tRNA uridine 5-carboxymethylaminomethyl modification enzyme MnmG/GidA"/>
    <property type="match status" value="1"/>
</dbReference>
<evidence type="ECO:0000256" key="8">
    <source>
        <dbReference type="ARBA" id="ARBA00023027"/>
    </source>
</evidence>
<dbReference type="InterPro" id="IPR004416">
    <property type="entry name" value="MnmG"/>
</dbReference>
<dbReference type="PANTHER" id="PTHR11806">
    <property type="entry name" value="GLUCOSE INHIBITED DIVISION PROTEIN A"/>
    <property type="match status" value="1"/>
</dbReference>
<dbReference type="SUPFAM" id="SSF51905">
    <property type="entry name" value="FAD/NAD(P)-binding domain"/>
    <property type="match status" value="1"/>
</dbReference>
<evidence type="ECO:0000259" key="12">
    <source>
        <dbReference type="SMART" id="SM01228"/>
    </source>
</evidence>
<dbReference type="InterPro" id="IPR036188">
    <property type="entry name" value="FAD/NAD-bd_sf"/>
</dbReference>
<dbReference type="GO" id="GO:0002098">
    <property type="term" value="P:tRNA wobble uridine modification"/>
    <property type="evidence" value="ECO:0007669"/>
    <property type="project" value="InterPro"/>
</dbReference>
<comment type="subunit">
    <text evidence="9 11">Homodimer. Heterotetramer of two MnmE and two MnmG subunits.</text>
</comment>
<dbReference type="FunFam" id="3.50.50.60:FF:000145">
    <property type="entry name" value="tRNA uridine 5-carboxymethylaminomethyl modification enzyme"/>
    <property type="match status" value="1"/>
</dbReference>
<dbReference type="InterPro" id="IPR020595">
    <property type="entry name" value="MnmG-rel_CS"/>
</dbReference>
<accession>C4WKK2</accession>
<dbReference type="InterPro" id="IPR044920">
    <property type="entry name" value="MnmG_C_subdom_sf"/>
</dbReference>
<dbReference type="Proteomes" id="UP000004386">
    <property type="component" value="Unassembled WGS sequence"/>
</dbReference>
<evidence type="ECO:0000256" key="5">
    <source>
        <dbReference type="ARBA" id="ARBA00022630"/>
    </source>
</evidence>
<protein>
    <recommendedName>
        <fullName evidence="4 11">tRNA uridine 5-carboxymethylaminomethyl modification enzyme MnmG</fullName>
    </recommendedName>
    <alternativeName>
        <fullName evidence="10 11">Glucose-inhibited division protein A</fullName>
    </alternativeName>
</protein>
<dbReference type="HAMAP" id="MF_00129">
    <property type="entry name" value="MnmG_GidA"/>
    <property type="match status" value="1"/>
</dbReference>
<dbReference type="SMART" id="SM01228">
    <property type="entry name" value="GIDA_assoc_3"/>
    <property type="match status" value="1"/>
</dbReference>
<evidence type="ECO:0000256" key="3">
    <source>
        <dbReference type="ARBA" id="ARBA00007653"/>
    </source>
</evidence>
<dbReference type="PANTHER" id="PTHR11806:SF0">
    <property type="entry name" value="PROTEIN MTO1 HOMOLOG, MITOCHONDRIAL"/>
    <property type="match status" value="1"/>
</dbReference>
<comment type="similarity">
    <text evidence="3 11">Belongs to the MnmG family.</text>
</comment>
<feature type="binding site" evidence="11">
    <location>
        <begin position="292"/>
        <end position="306"/>
    </location>
    <ligand>
        <name>NAD(+)</name>
        <dbReference type="ChEBI" id="CHEBI:57540"/>
    </ligand>
</feature>
<dbReference type="InterPro" id="IPR040131">
    <property type="entry name" value="MnmG_N"/>
</dbReference>
<dbReference type="NCBIfam" id="TIGR00136">
    <property type="entry name" value="mnmG_gidA"/>
    <property type="match status" value="1"/>
</dbReference>
<evidence type="ECO:0000256" key="6">
    <source>
        <dbReference type="ARBA" id="ARBA00022694"/>
    </source>
</evidence>
<evidence type="ECO:0000256" key="10">
    <source>
        <dbReference type="ARBA" id="ARBA00031800"/>
    </source>
</evidence>
<organism evidence="13 14">
    <name type="scientific">Brucella intermedia LMG 3301</name>
    <dbReference type="NCBI Taxonomy" id="641118"/>
    <lineage>
        <taxon>Bacteria</taxon>
        <taxon>Pseudomonadati</taxon>
        <taxon>Pseudomonadota</taxon>
        <taxon>Alphaproteobacteria</taxon>
        <taxon>Hyphomicrobiales</taxon>
        <taxon>Brucellaceae</taxon>
        <taxon>Brucella/Ochrobactrum group</taxon>
        <taxon>Brucella</taxon>
    </lineage>
</organism>
<evidence type="ECO:0000313" key="14">
    <source>
        <dbReference type="Proteomes" id="UP000004386"/>
    </source>
</evidence>
<comment type="subcellular location">
    <subcellularLocation>
        <location evidence="11">Cytoplasm</location>
    </subcellularLocation>
</comment>
<name>C4WKK2_9HYPH</name>
<evidence type="ECO:0000256" key="2">
    <source>
        <dbReference type="ARBA" id="ARBA00003717"/>
    </source>
</evidence>
<evidence type="ECO:0000256" key="9">
    <source>
        <dbReference type="ARBA" id="ARBA00025948"/>
    </source>
</evidence>
<feature type="binding site" evidence="11">
    <location>
        <begin position="33"/>
        <end position="38"/>
    </location>
    <ligand>
        <name>FAD</name>
        <dbReference type="ChEBI" id="CHEBI:57692"/>
    </ligand>
</feature>
<dbReference type="InterPro" id="IPR026904">
    <property type="entry name" value="MnmG_C"/>
</dbReference>
<dbReference type="Pfam" id="PF01134">
    <property type="entry name" value="GIDA"/>
    <property type="match status" value="1"/>
</dbReference>
<evidence type="ECO:0000256" key="4">
    <source>
        <dbReference type="ARBA" id="ARBA00020461"/>
    </source>
</evidence>
<comment type="caution">
    <text evidence="11">Lacks conserved residue(s) required for the propagation of feature annotation.</text>
</comment>
<dbReference type="GO" id="GO:0050660">
    <property type="term" value="F:flavin adenine dinucleotide binding"/>
    <property type="evidence" value="ECO:0007669"/>
    <property type="project" value="UniProtKB-UniRule"/>
</dbReference>
<dbReference type="EMBL" id="ACQA01000001">
    <property type="protein sequence ID" value="EEQ96937.1"/>
    <property type="molecule type" value="Genomic_DNA"/>
</dbReference>
<dbReference type="Pfam" id="PF21680">
    <property type="entry name" value="GIDA_C_1st"/>
    <property type="match status" value="1"/>
</dbReference>
<evidence type="ECO:0000313" key="13">
    <source>
        <dbReference type="EMBL" id="EEQ96937.1"/>
    </source>
</evidence>
<dbReference type="Gene3D" id="1.10.150.570">
    <property type="entry name" value="GidA associated domain, C-terminal subdomain"/>
    <property type="match status" value="1"/>
</dbReference>
<comment type="caution">
    <text evidence="13">The sequence shown here is derived from an EMBL/GenBank/DDBJ whole genome shotgun (WGS) entry which is preliminary data.</text>
</comment>
<dbReference type="InterPro" id="IPR049312">
    <property type="entry name" value="GIDA_C_N"/>
</dbReference>
<dbReference type="HOGENOM" id="CLU_007831_2_2_5"/>
<reference evidence="13 14" key="1">
    <citation type="submission" date="2009-05" db="EMBL/GenBank/DDBJ databases">
        <authorList>
            <person name="Setubal J.C."/>
            <person name="Boyle S."/>
            <person name="Crasta O.R."/>
            <person name="Gillespie J.J."/>
            <person name="Kenyon R.W."/>
            <person name="Lu J."/>
            <person name="Mane S."/>
            <person name="Nagrani S."/>
            <person name="Shallom J.M."/>
            <person name="Shallom S."/>
            <person name="Shukla M."/>
            <person name="Snyder E.E."/>
            <person name="Sobral B.W."/>
            <person name="Wattam A.R."/>
            <person name="Will R."/>
            <person name="Williams K."/>
            <person name="Yoo H."/>
            <person name="Munk C."/>
            <person name="Tapia R."/>
            <person name="Green L."/>
            <person name="Rogers Y."/>
            <person name="Detter J.C."/>
            <person name="Bruce D."/>
            <person name="Brettin T.S."/>
            <person name="Tsolis R."/>
        </authorList>
    </citation>
    <scope>NUCLEOTIDE SEQUENCE [LARGE SCALE GENOMIC DNA]</scope>
    <source>
        <strain evidence="13 14">LMG 3301</strain>
    </source>
</reference>
<dbReference type="GO" id="GO:0030488">
    <property type="term" value="P:tRNA methylation"/>
    <property type="evidence" value="ECO:0007669"/>
    <property type="project" value="TreeGrafter"/>
</dbReference>
<keyword evidence="11" id="KW-0963">Cytoplasm</keyword>
<dbReference type="GO" id="GO:0005829">
    <property type="term" value="C:cytosol"/>
    <property type="evidence" value="ECO:0007669"/>
    <property type="project" value="TreeGrafter"/>
</dbReference>
<dbReference type="PROSITE" id="PS01280">
    <property type="entry name" value="GIDA_1"/>
    <property type="match status" value="1"/>
</dbReference>
<keyword evidence="5 11" id="KW-0285">Flavoprotein</keyword>
<evidence type="ECO:0000256" key="11">
    <source>
        <dbReference type="HAMAP-Rule" id="MF_00129"/>
    </source>
</evidence>
<gene>
    <name evidence="11" type="primary">mnmG</name>
    <name evidence="11 13" type="synonym">gidA</name>
    <name evidence="13" type="ORF">OINT_1002414</name>
</gene>
<dbReference type="PROSITE" id="PS01281">
    <property type="entry name" value="GIDA_2"/>
    <property type="match status" value="1"/>
</dbReference>
<dbReference type="FunFam" id="3.50.50.60:FF:000002">
    <property type="entry name" value="tRNA uridine 5-carboxymethylaminomethyl modification enzyme MnmG"/>
    <property type="match status" value="1"/>
</dbReference>
<comment type="function">
    <text evidence="2 11">NAD-binding protein involved in the addition of a carboxymethylaminomethyl (cmnm) group at the wobble position (U34) of certain tRNAs, forming tRNA-cmnm(5)s(2)U34.</text>
</comment>
<dbReference type="Pfam" id="PF13932">
    <property type="entry name" value="SAM_GIDA_C"/>
    <property type="match status" value="1"/>
</dbReference>
<dbReference type="InterPro" id="IPR047001">
    <property type="entry name" value="MnmG_C_subdom"/>
</dbReference>
<evidence type="ECO:0000256" key="7">
    <source>
        <dbReference type="ARBA" id="ARBA00022827"/>
    </source>
</evidence>
<comment type="cofactor">
    <cofactor evidence="1 11">
        <name>FAD</name>
        <dbReference type="ChEBI" id="CHEBI:57692"/>
    </cofactor>
</comment>
<keyword evidence="8 11" id="KW-0520">NAD</keyword>
<feature type="domain" description="tRNA uridine 5-carboxymethylaminomethyl modification enzyme C-terminal subdomain" evidence="12">
    <location>
        <begin position="561"/>
        <end position="632"/>
    </location>
</feature>
<keyword evidence="6 11" id="KW-0819">tRNA processing</keyword>
<dbReference type="InterPro" id="IPR002218">
    <property type="entry name" value="MnmG-rel"/>
</dbReference>
<evidence type="ECO:0000256" key="1">
    <source>
        <dbReference type="ARBA" id="ARBA00001974"/>
    </source>
</evidence>
<dbReference type="AlphaFoldDB" id="C4WKK2"/>
<dbReference type="Gene3D" id="3.50.50.60">
    <property type="entry name" value="FAD/NAD(P)-binding domain"/>
    <property type="match status" value="2"/>
</dbReference>
<proteinExistence type="inferred from homology"/>
<keyword evidence="7 11" id="KW-0274">FAD</keyword>
<sequence length="654" mass="71233">MAKRHLSETDSSCVRMNLMSSTEATDFDVIVIGGGHAGCEAASAAARAGARTALVTHRFDTIGVMSCNPAIGGLGKGHLVREIDALDGLMGRVADEAGIQFRLLNRRKGPAVRGPRTQADRKLYRLAMQKMIAAQDNLSVVEGGAHDLLEQDGRITGVILSDGRTLTCGAVVLTTGTFLNGLIHIGEKKIPAGRMGEKPALGLSERLTSFGFALGRLKTGTPPRLDGRTIDWQSLDMQSADEDPVPFSLMTDRITTPQIDCGITRTTPETHAIIRANLHRSAMYSGSIEGIGPRYCPSVEDKIVKFGDRDGHQIFLEPEGLDDDTVYPNGISTSLPEDVQLDILKTIPGLEKAVMLQPGYAIEYDFIDPRELKRSLETRKVTGLFLAGQINGTTGYEEAGAQGLLAGINAARRASGGEPVIIQRTEAYIGVMVDDLTSRGVSEPYRMFTSRAEFRLSLRADNADQRLTPLADRLGILGHARKERFEAREAALSKARVLTQSLTITPNLAKQYDLHLNQDGVRRSAYDLLSYPEIDLDRLMPIWPELDAIDPTAREALEIEAQYAVYMDRQKSDIAVMEREEQLLIPAGLDIDGISGLSNELKHKLKQRKPETIAEAQRVDGMTPAALALLIAQIKKFGYRNKAAAELIEGQGAA</sequence>